<dbReference type="Pfam" id="PF08439">
    <property type="entry name" value="Peptidase_M3_N"/>
    <property type="match status" value="1"/>
</dbReference>
<evidence type="ECO:0000313" key="9">
    <source>
        <dbReference type="EMBL" id="MCM1989994.1"/>
    </source>
</evidence>
<sequence length="588" mass="67075">MDMRWSLNEIYTSFESDAFKNDMSNLDQSIKENISWVETNCKNYDNTKEKLEEYLKSANVFEHLVHRLYSFASLSSSVDVKNEVANKTMEQLSNKLAELAKTEALFEKWVGGIDDLNNLIEQSNVLKVHSFYLNEIKRNASYLLDDTQEEVLAKMKTTGSTAWSKLQGNLTSNLLVDIEVDGENKQLPLSVVRNMAYDKDSKKRKKAYEAELESYKKIDESVAASLNGIKGEVITESKLRGYSTPLAVTLQKSRMNEATLTAMMEAMKESLPTFRKYFKKKAELLGHKNGLPFYELFAPMGEANMTYTYKEARDFIVKNFSTFSKKLGDYSAHAFDSNWIDAEPRKGKRGGAFCSNLHYLKQSRILSNFNGSFSNVTTLAHELGHGYHGSSLVDEISLNSHYPMPIAETASIFCETIVTNAALKTASKEESFVILENDIQGNAQVIVDIMSRFLFESKVFEERKEGSVSVERLKEIMLEAQKETYGDGLDPEYLHPYMWICKPHYYSAGYNFYNFPYAFGLLFSKGLYAEYLKRGDEFVKEYDNLLAATGKNNLIDVAKMMNIDITSKDFWKSSLDLIAKDIEKFMNL</sequence>
<dbReference type="InterPro" id="IPR011977">
    <property type="entry name" value="Pept_M3B_clade3"/>
</dbReference>
<dbReference type="RefSeq" id="WP_250859040.1">
    <property type="nucleotide sequence ID" value="NZ_JAGSOJ010000002.1"/>
</dbReference>
<dbReference type="GO" id="GO:0004181">
    <property type="term" value="F:metallocarboxypeptidase activity"/>
    <property type="evidence" value="ECO:0007669"/>
    <property type="project" value="InterPro"/>
</dbReference>
<dbReference type="EMBL" id="JAGSOJ010000002">
    <property type="protein sequence ID" value="MCM1989994.1"/>
    <property type="molecule type" value="Genomic_DNA"/>
</dbReference>
<dbReference type="GO" id="GO:0046872">
    <property type="term" value="F:metal ion binding"/>
    <property type="evidence" value="ECO:0007669"/>
    <property type="project" value="UniProtKB-UniRule"/>
</dbReference>
<dbReference type="InterPro" id="IPR001333">
    <property type="entry name" value="Peptidase_M32_Taq"/>
</dbReference>
<evidence type="ECO:0000313" key="10">
    <source>
        <dbReference type="Proteomes" id="UP001056429"/>
    </source>
</evidence>
<feature type="domain" description="Oligopeptidase F N-terminal" evidence="8">
    <location>
        <begin position="114"/>
        <end position="172"/>
    </location>
</feature>
<gene>
    <name evidence="9" type="ORF">KDK92_09590</name>
</gene>
<feature type="domain" description="Peptidase M3A/M3B catalytic" evidence="7">
    <location>
        <begin position="195"/>
        <end position="575"/>
    </location>
</feature>
<evidence type="ECO:0000256" key="4">
    <source>
        <dbReference type="ARBA" id="ARBA00022833"/>
    </source>
</evidence>
<dbReference type="InterPro" id="IPR034006">
    <property type="entry name" value="M3B_PepF_2"/>
</dbReference>
<keyword evidence="2 6" id="KW-0479">Metal-binding</keyword>
<keyword evidence="4 6" id="KW-0862">Zinc</keyword>
<evidence type="ECO:0000259" key="7">
    <source>
        <dbReference type="Pfam" id="PF01432"/>
    </source>
</evidence>
<organism evidence="9 10">
    <name type="scientific">Oceanirhabdus seepicola</name>
    <dbReference type="NCBI Taxonomy" id="2828781"/>
    <lineage>
        <taxon>Bacteria</taxon>
        <taxon>Bacillati</taxon>
        <taxon>Bacillota</taxon>
        <taxon>Clostridia</taxon>
        <taxon>Eubacteriales</taxon>
        <taxon>Clostridiaceae</taxon>
        <taxon>Oceanirhabdus</taxon>
    </lineage>
</organism>
<dbReference type="PANTHER" id="PTHR34217:SF1">
    <property type="entry name" value="CARBOXYPEPTIDASE 1"/>
    <property type="match status" value="1"/>
</dbReference>
<dbReference type="Pfam" id="PF01432">
    <property type="entry name" value="Peptidase_M3"/>
    <property type="match status" value="1"/>
</dbReference>
<accession>A0A9J6NZY7</accession>
<dbReference type="InterPro" id="IPR001567">
    <property type="entry name" value="Pept_M3A_M3B_dom"/>
</dbReference>
<dbReference type="AlphaFoldDB" id="A0A9J6NZY7"/>
<comment type="caution">
    <text evidence="9">The sequence shown here is derived from an EMBL/GenBank/DDBJ whole genome shotgun (WGS) entry which is preliminary data.</text>
</comment>
<dbReference type="Gene3D" id="1.10.1370.20">
    <property type="entry name" value="Oligoendopeptidase f, C-terminal domain"/>
    <property type="match status" value="1"/>
</dbReference>
<name>A0A9J6NZY7_9CLOT</name>
<dbReference type="GO" id="GO:0006508">
    <property type="term" value="P:proteolysis"/>
    <property type="evidence" value="ECO:0007669"/>
    <property type="project" value="UniProtKB-KW"/>
</dbReference>
<comment type="similarity">
    <text evidence="6">Belongs to the peptidase M3 family.</text>
</comment>
<reference evidence="9" key="2">
    <citation type="submission" date="2021-04" db="EMBL/GenBank/DDBJ databases">
        <authorList>
            <person name="Dong X."/>
        </authorList>
    </citation>
    <scope>NUCLEOTIDE SEQUENCE</scope>
    <source>
        <strain evidence="9">ZWT</strain>
    </source>
</reference>
<dbReference type="Gene3D" id="1.20.140.70">
    <property type="entry name" value="Oligopeptidase f, N-terminal domain"/>
    <property type="match status" value="1"/>
</dbReference>
<evidence type="ECO:0000256" key="1">
    <source>
        <dbReference type="ARBA" id="ARBA00022670"/>
    </source>
</evidence>
<evidence type="ECO:0000256" key="6">
    <source>
        <dbReference type="RuleBase" id="RU003435"/>
    </source>
</evidence>
<proteinExistence type="inferred from homology"/>
<keyword evidence="1 6" id="KW-0645">Protease</keyword>
<protein>
    <submittedName>
        <fullName evidence="9">M3 family oligoendopeptidase</fullName>
    </submittedName>
</protein>
<evidence type="ECO:0000256" key="3">
    <source>
        <dbReference type="ARBA" id="ARBA00022801"/>
    </source>
</evidence>
<dbReference type="CDD" id="cd09607">
    <property type="entry name" value="M3B_PepF"/>
    <property type="match status" value="1"/>
</dbReference>
<keyword evidence="3 6" id="KW-0378">Hydrolase</keyword>
<dbReference type="InterPro" id="IPR042088">
    <property type="entry name" value="OligoPept_F_C"/>
</dbReference>
<evidence type="ECO:0000259" key="8">
    <source>
        <dbReference type="Pfam" id="PF08439"/>
    </source>
</evidence>
<evidence type="ECO:0000256" key="5">
    <source>
        <dbReference type="ARBA" id="ARBA00023049"/>
    </source>
</evidence>
<dbReference type="SUPFAM" id="SSF55486">
    <property type="entry name" value="Metalloproteases ('zincins'), catalytic domain"/>
    <property type="match status" value="1"/>
</dbReference>
<dbReference type="GO" id="GO:0004222">
    <property type="term" value="F:metalloendopeptidase activity"/>
    <property type="evidence" value="ECO:0007669"/>
    <property type="project" value="InterPro"/>
</dbReference>
<dbReference type="Proteomes" id="UP001056429">
    <property type="component" value="Unassembled WGS sequence"/>
</dbReference>
<dbReference type="PANTHER" id="PTHR34217">
    <property type="entry name" value="METAL-DEPENDENT CARBOXYPEPTIDASE"/>
    <property type="match status" value="1"/>
</dbReference>
<dbReference type="NCBIfam" id="TIGR02290">
    <property type="entry name" value="M3_fam_3"/>
    <property type="match status" value="1"/>
</dbReference>
<reference evidence="9" key="1">
    <citation type="journal article" date="2021" name="mSystems">
        <title>Bacteria and Archaea Synergistically Convert Glycine Betaine to Biogenic Methane in the Formosa Cold Seep of the South China Sea.</title>
        <authorList>
            <person name="Li L."/>
            <person name="Zhang W."/>
            <person name="Zhang S."/>
            <person name="Song L."/>
            <person name="Sun Q."/>
            <person name="Zhang H."/>
            <person name="Xiang H."/>
            <person name="Dong X."/>
        </authorList>
    </citation>
    <scope>NUCLEOTIDE SEQUENCE</scope>
    <source>
        <strain evidence="9">ZWT</strain>
    </source>
</reference>
<comment type="cofactor">
    <cofactor evidence="6">
        <name>Zn(2+)</name>
        <dbReference type="ChEBI" id="CHEBI:29105"/>
    </cofactor>
    <text evidence="6">Binds 1 zinc ion.</text>
</comment>
<dbReference type="InterPro" id="IPR013647">
    <property type="entry name" value="OligopepF_N_dom"/>
</dbReference>
<evidence type="ECO:0000256" key="2">
    <source>
        <dbReference type="ARBA" id="ARBA00022723"/>
    </source>
</evidence>
<keyword evidence="5 6" id="KW-0482">Metalloprotease</keyword>
<keyword evidence="10" id="KW-1185">Reference proteome</keyword>